<proteinExistence type="predicted"/>
<sequence length="98" mass="11818">MQFEGINRFFWCRKSPTTQFIFTYKQKENQETKRNHWMPNEGCKVIHQFESFDPPSIEWFGQMCEARVVMMMPIVFFQSSPKTSSKQMLVYDSELIVF</sequence>
<evidence type="ECO:0000313" key="2">
    <source>
        <dbReference type="Proteomes" id="UP001054837"/>
    </source>
</evidence>
<protein>
    <recommendedName>
        <fullName evidence="3">Ycf15</fullName>
    </recommendedName>
</protein>
<evidence type="ECO:0000313" key="1">
    <source>
        <dbReference type="EMBL" id="GIX78418.1"/>
    </source>
</evidence>
<accession>A0AAV4N158</accession>
<organism evidence="1 2">
    <name type="scientific">Caerostris darwini</name>
    <dbReference type="NCBI Taxonomy" id="1538125"/>
    <lineage>
        <taxon>Eukaryota</taxon>
        <taxon>Metazoa</taxon>
        <taxon>Ecdysozoa</taxon>
        <taxon>Arthropoda</taxon>
        <taxon>Chelicerata</taxon>
        <taxon>Arachnida</taxon>
        <taxon>Araneae</taxon>
        <taxon>Araneomorphae</taxon>
        <taxon>Entelegynae</taxon>
        <taxon>Araneoidea</taxon>
        <taxon>Araneidae</taxon>
        <taxon>Caerostris</taxon>
    </lineage>
</organism>
<evidence type="ECO:0008006" key="3">
    <source>
        <dbReference type="Google" id="ProtNLM"/>
    </source>
</evidence>
<keyword evidence="2" id="KW-1185">Reference proteome</keyword>
<comment type="caution">
    <text evidence="1">The sequence shown here is derived from an EMBL/GenBank/DDBJ whole genome shotgun (WGS) entry which is preliminary data.</text>
</comment>
<reference evidence="1 2" key="1">
    <citation type="submission" date="2021-06" db="EMBL/GenBank/DDBJ databases">
        <title>Caerostris darwini draft genome.</title>
        <authorList>
            <person name="Kono N."/>
            <person name="Arakawa K."/>
        </authorList>
    </citation>
    <scope>NUCLEOTIDE SEQUENCE [LARGE SCALE GENOMIC DNA]</scope>
</reference>
<dbReference type="EMBL" id="BPLQ01001086">
    <property type="protein sequence ID" value="GIX78418.1"/>
    <property type="molecule type" value="Genomic_DNA"/>
</dbReference>
<name>A0AAV4N158_9ARAC</name>
<gene>
    <name evidence="1" type="ORF">CDAR_313761</name>
</gene>
<dbReference type="Proteomes" id="UP001054837">
    <property type="component" value="Unassembled WGS sequence"/>
</dbReference>
<dbReference type="AlphaFoldDB" id="A0AAV4N158"/>